<gene>
    <name evidence="2" type="ORF">SI7747_01001406</name>
</gene>
<dbReference type="EMBL" id="CACRZD030000001">
    <property type="protein sequence ID" value="CAA6654816.1"/>
    <property type="molecule type" value="Genomic_DNA"/>
</dbReference>
<keyword evidence="3" id="KW-1185">Reference proteome</keyword>
<feature type="compositionally biased region" description="Basic and acidic residues" evidence="1">
    <location>
        <begin position="1"/>
        <end position="10"/>
    </location>
</feature>
<dbReference type="Proteomes" id="UP001189122">
    <property type="component" value="Unassembled WGS sequence"/>
</dbReference>
<accession>A0A7I8IAR0</accession>
<feature type="region of interest" description="Disordered" evidence="1">
    <location>
        <begin position="1"/>
        <end position="21"/>
    </location>
</feature>
<reference evidence="2 3" key="1">
    <citation type="submission" date="2019-12" db="EMBL/GenBank/DDBJ databases">
        <authorList>
            <person name="Scholz U."/>
            <person name="Mascher M."/>
            <person name="Fiebig A."/>
        </authorList>
    </citation>
    <scope>NUCLEOTIDE SEQUENCE</scope>
</reference>
<evidence type="ECO:0000313" key="2">
    <source>
        <dbReference type="EMBL" id="CAA2615044.1"/>
    </source>
</evidence>
<feature type="region of interest" description="Disordered" evidence="1">
    <location>
        <begin position="48"/>
        <end position="67"/>
    </location>
</feature>
<protein>
    <submittedName>
        <fullName evidence="2">Uncharacterized protein</fullName>
    </submittedName>
</protein>
<dbReference type="EMBL" id="LR743588">
    <property type="protein sequence ID" value="CAA2615044.1"/>
    <property type="molecule type" value="Genomic_DNA"/>
</dbReference>
<sequence>MGCHRSESPRSGKGNPHPRRLEIKNKIIRDFFAKFIRSVFCCPVKAAAEPGDGASPGAPSPYGSSPK</sequence>
<name>A0A7I8IAR0_SPIIN</name>
<proteinExistence type="predicted"/>
<organism evidence="2">
    <name type="scientific">Spirodela intermedia</name>
    <name type="common">Intermediate duckweed</name>
    <dbReference type="NCBI Taxonomy" id="51605"/>
    <lineage>
        <taxon>Eukaryota</taxon>
        <taxon>Viridiplantae</taxon>
        <taxon>Streptophyta</taxon>
        <taxon>Embryophyta</taxon>
        <taxon>Tracheophyta</taxon>
        <taxon>Spermatophyta</taxon>
        <taxon>Magnoliopsida</taxon>
        <taxon>Liliopsida</taxon>
        <taxon>Araceae</taxon>
        <taxon>Lemnoideae</taxon>
        <taxon>Spirodela</taxon>
    </lineage>
</organism>
<evidence type="ECO:0000256" key="1">
    <source>
        <dbReference type="SAM" id="MobiDB-lite"/>
    </source>
</evidence>
<evidence type="ECO:0000313" key="3">
    <source>
        <dbReference type="Proteomes" id="UP001189122"/>
    </source>
</evidence>
<dbReference type="AlphaFoldDB" id="A0A7I8IAR0"/>